<gene>
    <name evidence="1" type="ORF">TCMB3V08_LOCUS7061</name>
</gene>
<proteinExistence type="predicted"/>
<organism evidence="1">
    <name type="scientific">Timema californicum</name>
    <name type="common">California timema</name>
    <name type="synonym">Walking stick</name>
    <dbReference type="NCBI Taxonomy" id="61474"/>
    <lineage>
        <taxon>Eukaryota</taxon>
        <taxon>Metazoa</taxon>
        <taxon>Ecdysozoa</taxon>
        <taxon>Arthropoda</taxon>
        <taxon>Hexapoda</taxon>
        <taxon>Insecta</taxon>
        <taxon>Pterygota</taxon>
        <taxon>Neoptera</taxon>
        <taxon>Polyneoptera</taxon>
        <taxon>Phasmatodea</taxon>
        <taxon>Timematodea</taxon>
        <taxon>Timematoidea</taxon>
        <taxon>Timematidae</taxon>
        <taxon>Timema</taxon>
    </lineage>
</organism>
<dbReference type="AlphaFoldDB" id="A0A7R9J9I5"/>
<reference evidence="1" key="1">
    <citation type="submission" date="2020-11" db="EMBL/GenBank/DDBJ databases">
        <authorList>
            <person name="Tran Van P."/>
        </authorList>
    </citation>
    <scope>NUCLEOTIDE SEQUENCE</scope>
</reference>
<name>A0A7R9J9I5_TIMCA</name>
<accession>A0A7R9J9I5</accession>
<evidence type="ECO:0000313" key="1">
    <source>
        <dbReference type="EMBL" id="CAD7574450.1"/>
    </source>
</evidence>
<sequence>MRVKKVSRQELINRNEEREEMESVLGGSVDLDSNIYLPVIDNLVHCKSSTLDHAATEVGDSDIEMFRTIAYTSEHSREPRGIGKVEIDDDKRVSQLRHRGGTVSDDPQNVFAFLERLLCCLQLTVVLSSAVLQDVEVCNNTHSTPMQPVVHACLNSFDHQALYAETLNTI</sequence>
<dbReference type="EMBL" id="OE182377">
    <property type="protein sequence ID" value="CAD7574450.1"/>
    <property type="molecule type" value="Genomic_DNA"/>
</dbReference>
<protein>
    <submittedName>
        <fullName evidence="1">(California timema) hypothetical protein</fullName>
    </submittedName>
</protein>